<reference evidence="1 2" key="1">
    <citation type="submission" date="2016-10" db="EMBL/GenBank/DDBJ databases">
        <title>Flavobacterium gilvum sp. nov., isolated from stream water.</title>
        <authorList>
            <person name="Shin S.-K."/>
            <person name="Cho Y.-J."/>
            <person name="Yi H."/>
        </authorList>
    </citation>
    <scope>NUCLEOTIDE SEQUENCE [LARGE SCALE GENOMIC DNA]</scope>
    <source>
        <strain evidence="1 2">EM1308</strain>
    </source>
</reference>
<name>A0AAC9I4W8_9FLAO</name>
<gene>
    <name evidence="1" type="ORF">EM308_13805</name>
</gene>
<protein>
    <submittedName>
        <fullName evidence="1">Uncharacterized protein</fullName>
    </submittedName>
</protein>
<dbReference type="AlphaFoldDB" id="A0AAC9I4W8"/>
<keyword evidence="2" id="KW-1185">Reference proteome</keyword>
<sequence length="101" mass="11559">MEIITPHGLEINLSIQEDKNTKSKVQKKTIFHYLKVHSVTTSMVTDATAVSICRYKKDLVKQGLLFEVEKKICKLTGFKAWYLTTNSDLFPQFNHKKLGNG</sequence>
<accession>A0AAC9I4W8</accession>
<evidence type="ECO:0000313" key="2">
    <source>
        <dbReference type="Proteomes" id="UP000175968"/>
    </source>
</evidence>
<organism evidence="1 2">
    <name type="scientific">Flavobacterium gilvum</name>
    <dbReference type="NCBI Taxonomy" id="1492737"/>
    <lineage>
        <taxon>Bacteria</taxon>
        <taxon>Pseudomonadati</taxon>
        <taxon>Bacteroidota</taxon>
        <taxon>Flavobacteriia</taxon>
        <taxon>Flavobacteriales</taxon>
        <taxon>Flavobacteriaceae</taxon>
        <taxon>Flavobacterium</taxon>
    </lineage>
</organism>
<proteinExistence type="predicted"/>
<dbReference type="EMBL" id="CP017479">
    <property type="protein sequence ID" value="AOW10489.1"/>
    <property type="molecule type" value="Genomic_DNA"/>
</dbReference>
<dbReference type="RefSeq" id="WP_070261866.1">
    <property type="nucleotide sequence ID" value="NZ_CP017479.1"/>
</dbReference>
<dbReference type="Proteomes" id="UP000175968">
    <property type="component" value="Chromosome"/>
</dbReference>
<dbReference type="KEGG" id="fgl:EM308_13805"/>
<evidence type="ECO:0000313" key="1">
    <source>
        <dbReference type="EMBL" id="AOW10489.1"/>
    </source>
</evidence>